<dbReference type="OrthoDB" id="4356994at2759"/>
<sequence length="175" mass="19247">MVHVEPSKPYRPIRPRTSVPDGSSTHNTEDGKLKRASIACTECKRRRVRCSDGIPCTECSIHDRNCVYNELADKRRKIAAKHAQEELQYYRGFVEQLLRAIRHGEQNHVDEIIGIIRAGAAEDEILRAASCCLTQRQNSRSNLPDQLAMSGTGTATGTGIGIGMGMGLDGAVIDE</sequence>
<dbReference type="GO" id="GO:0003677">
    <property type="term" value="F:DNA binding"/>
    <property type="evidence" value="ECO:0007669"/>
    <property type="project" value="UniProtKB-KW"/>
</dbReference>
<dbReference type="PROSITE" id="PS50048">
    <property type="entry name" value="ZN2_CY6_FUNGAL_2"/>
    <property type="match status" value="1"/>
</dbReference>
<evidence type="ECO:0000256" key="3">
    <source>
        <dbReference type="ARBA" id="ARBA00023163"/>
    </source>
</evidence>
<dbReference type="PROSITE" id="PS00463">
    <property type="entry name" value="ZN2_CY6_FUNGAL_1"/>
    <property type="match status" value="1"/>
</dbReference>
<dbReference type="PANTHER" id="PTHR47256">
    <property type="entry name" value="ZN(II)2CYS6 TRANSCRIPTION FACTOR (EUROFUNG)-RELATED"/>
    <property type="match status" value="1"/>
</dbReference>
<dbReference type="InterPro" id="IPR001138">
    <property type="entry name" value="Zn2Cys6_DnaBD"/>
</dbReference>
<evidence type="ECO:0000313" key="7">
    <source>
        <dbReference type="EMBL" id="RJE26454.1"/>
    </source>
</evidence>
<keyword evidence="1" id="KW-0805">Transcription regulation</keyword>
<dbReference type="SMART" id="SM00066">
    <property type="entry name" value="GAL4"/>
    <property type="match status" value="1"/>
</dbReference>
<dbReference type="AlphaFoldDB" id="A0A3A3A411"/>
<reference evidence="8" key="1">
    <citation type="submission" date="2017-02" db="EMBL/GenBank/DDBJ databases">
        <authorList>
            <person name="Tafer H."/>
            <person name="Lopandic K."/>
        </authorList>
    </citation>
    <scope>NUCLEOTIDE SEQUENCE [LARGE SCALE GENOMIC DNA]</scope>
    <source>
        <strain evidence="8">CBS 366.77</strain>
    </source>
</reference>
<dbReference type="InterPro" id="IPR053187">
    <property type="entry name" value="Notoamide_regulator"/>
</dbReference>
<keyword evidence="8" id="KW-1185">Reference proteome</keyword>
<name>A0A3A3A411_9EURO</name>
<keyword evidence="4" id="KW-0539">Nucleus</keyword>
<dbReference type="Proteomes" id="UP000266188">
    <property type="component" value="Unassembled WGS sequence"/>
</dbReference>
<evidence type="ECO:0000259" key="6">
    <source>
        <dbReference type="PROSITE" id="PS50048"/>
    </source>
</evidence>
<evidence type="ECO:0000256" key="4">
    <source>
        <dbReference type="ARBA" id="ARBA00023242"/>
    </source>
</evidence>
<organism evidence="7 8">
    <name type="scientific">Aspergillus sclerotialis</name>
    <dbReference type="NCBI Taxonomy" id="2070753"/>
    <lineage>
        <taxon>Eukaryota</taxon>
        <taxon>Fungi</taxon>
        <taxon>Dikarya</taxon>
        <taxon>Ascomycota</taxon>
        <taxon>Pezizomycotina</taxon>
        <taxon>Eurotiomycetes</taxon>
        <taxon>Eurotiomycetidae</taxon>
        <taxon>Eurotiales</taxon>
        <taxon>Aspergillaceae</taxon>
        <taxon>Aspergillus</taxon>
        <taxon>Aspergillus subgen. Polypaecilum</taxon>
    </lineage>
</organism>
<dbReference type="PANTHER" id="PTHR47256:SF1">
    <property type="entry name" value="ZN(II)2CYS6 TRANSCRIPTION FACTOR (EUROFUNG)"/>
    <property type="match status" value="1"/>
</dbReference>
<gene>
    <name evidence="7" type="ORF">PHISCL_01164</name>
</gene>
<evidence type="ECO:0000256" key="2">
    <source>
        <dbReference type="ARBA" id="ARBA00023125"/>
    </source>
</evidence>
<protein>
    <recommendedName>
        <fullName evidence="6">Zn(2)-C6 fungal-type domain-containing protein</fullName>
    </recommendedName>
</protein>
<evidence type="ECO:0000256" key="5">
    <source>
        <dbReference type="SAM" id="MobiDB-lite"/>
    </source>
</evidence>
<dbReference type="InterPro" id="IPR036864">
    <property type="entry name" value="Zn2-C6_fun-type_DNA-bd_sf"/>
</dbReference>
<dbReference type="CDD" id="cd00067">
    <property type="entry name" value="GAL4"/>
    <property type="match status" value="1"/>
</dbReference>
<dbReference type="GO" id="GO:0000981">
    <property type="term" value="F:DNA-binding transcription factor activity, RNA polymerase II-specific"/>
    <property type="evidence" value="ECO:0007669"/>
    <property type="project" value="InterPro"/>
</dbReference>
<dbReference type="Gene3D" id="4.10.240.10">
    <property type="entry name" value="Zn(2)-C6 fungal-type DNA-binding domain"/>
    <property type="match status" value="1"/>
</dbReference>
<evidence type="ECO:0000256" key="1">
    <source>
        <dbReference type="ARBA" id="ARBA00023015"/>
    </source>
</evidence>
<accession>A0A3A3A411</accession>
<dbReference type="EMBL" id="MVGC01000021">
    <property type="protein sequence ID" value="RJE26454.1"/>
    <property type="molecule type" value="Genomic_DNA"/>
</dbReference>
<dbReference type="SUPFAM" id="SSF57701">
    <property type="entry name" value="Zn2/Cys6 DNA-binding domain"/>
    <property type="match status" value="1"/>
</dbReference>
<proteinExistence type="predicted"/>
<comment type="caution">
    <text evidence="7">The sequence shown here is derived from an EMBL/GenBank/DDBJ whole genome shotgun (WGS) entry which is preliminary data.</text>
</comment>
<keyword evidence="2" id="KW-0238">DNA-binding</keyword>
<feature type="domain" description="Zn(2)-C6 fungal-type" evidence="6">
    <location>
        <begin position="39"/>
        <end position="68"/>
    </location>
</feature>
<feature type="region of interest" description="Disordered" evidence="5">
    <location>
        <begin position="1"/>
        <end position="31"/>
    </location>
</feature>
<dbReference type="GO" id="GO:0008270">
    <property type="term" value="F:zinc ion binding"/>
    <property type="evidence" value="ECO:0007669"/>
    <property type="project" value="InterPro"/>
</dbReference>
<keyword evidence="3" id="KW-0804">Transcription</keyword>
<dbReference type="Pfam" id="PF00172">
    <property type="entry name" value="Zn_clus"/>
    <property type="match status" value="1"/>
</dbReference>
<evidence type="ECO:0000313" key="8">
    <source>
        <dbReference type="Proteomes" id="UP000266188"/>
    </source>
</evidence>
<feature type="non-terminal residue" evidence="7">
    <location>
        <position position="175"/>
    </location>
</feature>
<dbReference type="STRING" id="2070753.A0A3A3A411"/>